<dbReference type="STRING" id="537013.CLOSTMETH_00830"/>
<dbReference type="Proteomes" id="UP000003340">
    <property type="component" value="Unassembled WGS sequence"/>
</dbReference>
<protein>
    <submittedName>
        <fullName evidence="1">Uncharacterized protein</fullName>
    </submittedName>
</protein>
<keyword evidence="2" id="KW-1185">Reference proteome</keyword>
<dbReference type="eggNOG" id="COG1670">
    <property type="taxonomic scope" value="Bacteria"/>
</dbReference>
<reference evidence="1 2" key="2">
    <citation type="submission" date="2009-02" db="EMBL/GenBank/DDBJ databases">
        <title>Draft genome sequence of Clostridium methylpentosum (DSM 5476).</title>
        <authorList>
            <person name="Sudarsanam P."/>
            <person name="Ley R."/>
            <person name="Guruge J."/>
            <person name="Turnbaugh P.J."/>
            <person name="Mahowald M."/>
            <person name="Liep D."/>
            <person name="Gordon J."/>
        </authorList>
    </citation>
    <scope>NUCLEOTIDE SEQUENCE [LARGE SCALE GENOMIC DNA]</scope>
    <source>
        <strain evidence="1 2">DSM 5476</strain>
    </source>
</reference>
<organism evidence="1 2">
    <name type="scientific">[Clostridium] methylpentosum DSM 5476</name>
    <dbReference type="NCBI Taxonomy" id="537013"/>
    <lineage>
        <taxon>Bacteria</taxon>
        <taxon>Bacillati</taxon>
        <taxon>Bacillota</taxon>
        <taxon>Clostridia</taxon>
        <taxon>Eubacteriales</taxon>
        <taxon>Oscillospiraceae</taxon>
        <taxon>Oscillospiraceae incertae sedis</taxon>
    </lineage>
</organism>
<dbReference type="EMBL" id="ACEC01000032">
    <property type="protein sequence ID" value="EEG31520.1"/>
    <property type="molecule type" value="Genomic_DNA"/>
</dbReference>
<name>C0EAH5_9FIRM</name>
<accession>C0EAH5</accession>
<dbReference type="AlphaFoldDB" id="C0EAH5"/>
<sequence>MGNGRSTWGRDTLYWNSGEDWQGTLPVEKIHSMEDRSGELGFLGKRLGRETVRLLSELIFQRPDALCVIAQTDMANLALRGVSLSARDAYDETNGVFTTAIFLEELHPVLNRLWAAMGTFGGASDWRQSAAASQKNFPVCRFCWRFSAISFERCRPFRMHRG</sequence>
<evidence type="ECO:0000313" key="2">
    <source>
        <dbReference type="Proteomes" id="UP000003340"/>
    </source>
</evidence>
<reference evidence="1 2" key="1">
    <citation type="submission" date="2009-01" db="EMBL/GenBank/DDBJ databases">
        <authorList>
            <person name="Fulton L."/>
            <person name="Clifton S."/>
            <person name="Fulton B."/>
            <person name="Xu J."/>
            <person name="Minx P."/>
            <person name="Pepin K.H."/>
            <person name="Johnson M."/>
            <person name="Bhonagiri V."/>
            <person name="Nash W.E."/>
            <person name="Mardis E.R."/>
            <person name="Wilson R.K."/>
        </authorList>
    </citation>
    <scope>NUCLEOTIDE SEQUENCE [LARGE SCALE GENOMIC DNA]</scope>
    <source>
        <strain evidence="1 2">DSM 5476</strain>
    </source>
</reference>
<proteinExistence type="predicted"/>
<evidence type="ECO:0000313" key="1">
    <source>
        <dbReference type="EMBL" id="EEG31520.1"/>
    </source>
</evidence>
<dbReference type="HOGENOM" id="CLU_1632492_0_0_9"/>
<comment type="caution">
    <text evidence="1">The sequence shown here is derived from an EMBL/GenBank/DDBJ whole genome shotgun (WGS) entry which is preliminary data.</text>
</comment>
<gene>
    <name evidence="1" type="ORF">CLOSTMETH_00830</name>
</gene>